<dbReference type="Pfam" id="PF04321">
    <property type="entry name" value="RmlD_sub_bind"/>
    <property type="match status" value="1"/>
</dbReference>
<sequence length="289" mass="32751">MTKVLVTGGKGQLGQCLQSISNDFKTLDFVFLGSNDLDISNNIEVEAYFKNNTFDYCINCAAYTAVDKAEEETEKAKQINEIGAKNLAHACFKNNVTLIHISTDFVFDGQVKTPYTEEDKTNPISVYGKTKRDGELQITSTLSQYFIIRTSWLYSEFGSNFVKTMLRLSKEREELSVVDDQTGSPTYAKDLAAVILKIINSKSQQFGIYHYSNQAEITWYDFAKEIFNLTKSSITLKKTDSKTFKTLATRPAYSVLNTKKIHTLLNFKPVNWQKSLDKCLKAITFDQNS</sequence>
<keyword evidence="6 8" id="KW-0560">Oxidoreductase</keyword>
<feature type="domain" description="RmlD-like substrate binding" evidence="7">
    <location>
        <begin position="3"/>
        <end position="283"/>
    </location>
</feature>
<dbReference type="Proteomes" id="UP001149142">
    <property type="component" value="Unassembled WGS sequence"/>
</dbReference>
<comment type="catalytic activity">
    <reaction evidence="5">
        <text>dTDP-beta-L-rhamnose + NADP(+) = dTDP-4-dehydro-beta-L-rhamnose + NADPH + H(+)</text>
        <dbReference type="Rhea" id="RHEA:21796"/>
        <dbReference type="ChEBI" id="CHEBI:15378"/>
        <dbReference type="ChEBI" id="CHEBI:57510"/>
        <dbReference type="ChEBI" id="CHEBI:57783"/>
        <dbReference type="ChEBI" id="CHEBI:58349"/>
        <dbReference type="ChEBI" id="CHEBI:62830"/>
        <dbReference type="EC" id="1.1.1.133"/>
    </reaction>
</comment>
<keyword evidence="8" id="KW-0808">Transferase</keyword>
<dbReference type="Gene3D" id="3.90.25.10">
    <property type="entry name" value="UDP-galactose 4-epimerase, domain 1"/>
    <property type="match status" value="1"/>
</dbReference>
<reference evidence="8" key="1">
    <citation type="submission" date="2022-11" db="EMBL/GenBank/DDBJ databases">
        <title>Refractory cell wall polysaccharides provide important carbon source for microbial heterotrophs in the hadal ocean.</title>
        <authorList>
            <person name="Zhu X."/>
        </authorList>
    </citation>
    <scope>NUCLEOTIDE SEQUENCE</scope>
    <source>
        <strain evidence="8">MTRN7</strain>
    </source>
</reference>
<dbReference type="InterPro" id="IPR029903">
    <property type="entry name" value="RmlD-like-bd"/>
</dbReference>
<dbReference type="EC" id="1.1.1.133" evidence="3 6"/>
<evidence type="ECO:0000313" key="9">
    <source>
        <dbReference type="Proteomes" id="UP001149142"/>
    </source>
</evidence>
<comment type="function">
    <text evidence="6">Catalyzes the reduction of dTDP-6-deoxy-L-lyxo-4-hexulose to yield dTDP-L-rhamnose.</text>
</comment>
<dbReference type="Gene3D" id="3.40.50.720">
    <property type="entry name" value="NAD(P)-binding Rossmann-like Domain"/>
    <property type="match status" value="1"/>
</dbReference>
<gene>
    <name evidence="8" type="primary">rfbD</name>
    <name evidence="8" type="ORF">OOZ35_10515</name>
</gene>
<evidence type="ECO:0000313" key="8">
    <source>
        <dbReference type="EMBL" id="MDA0177925.1"/>
    </source>
</evidence>
<comment type="caution">
    <text evidence="8">The sequence shown here is derived from an EMBL/GenBank/DDBJ whole genome shotgun (WGS) entry which is preliminary data.</text>
</comment>
<dbReference type="CDD" id="cd05254">
    <property type="entry name" value="dTDP_HR_like_SDR_e"/>
    <property type="match status" value="1"/>
</dbReference>
<evidence type="ECO:0000256" key="3">
    <source>
        <dbReference type="ARBA" id="ARBA00012929"/>
    </source>
</evidence>
<dbReference type="GO" id="GO:0016740">
    <property type="term" value="F:transferase activity"/>
    <property type="evidence" value="ECO:0007669"/>
    <property type="project" value="UniProtKB-KW"/>
</dbReference>
<protein>
    <recommendedName>
        <fullName evidence="4 6">dTDP-4-dehydrorhamnose reductase</fullName>
        <ecNumber evidence="3 6">1.1.1.133</ecNumber>
    </recommendedName>
</protein>
<name>A0ABT4S2E5_9FLAO</name>
<dbReference type="EMBL" id="JAPFGC010000002">
    <property type="protein sequence ID" value="MDA0177925.1"/>
    <property type="molecule type" value="Genomic_DNA"/>
</dbReference>
<evidence type="ECO:0000256" key="2">
    <source>
        <dbReference type="ARBA" id="ARBA00010944"/>
    </source>
</evidence>
<evidence type="ECO:0000259" key="7">
    <source>
        <dbReference type="Pfam" id="PF04321"/>
    </source>
</evidence>
<evidence type="ECO:0000256" key="4">
    <source>
        <dbReference type="ARBA" id="ARBA00017099"/>
    </source>
</evidence>
<dbReference type="InterPro" id="IPR036291">
    <property type="entry name" value="NAD(P)-bd_dom_sf"/>
</dbReference>
<proteinExistence type="inferred from homology"/>
<comment type="pathway">
    <text evidence="1 6">Carbohydrate biosynthesis; dTDP-L-rhamnose biosynthesis.</text>
</comment>
<comment type="similarity">
    <text evidence="2 6">Belongs to the dTDP-4-dehydrorhamnose reductase family.</text>
</comment>
<dbReference type="InterPro" id="IPR005913">
    <property type="entry name" value="dTDP_dehydrorham_reduct"/>
</dbReference>
<dbReference type="RefSeq" id="WP_106688067.1">
    <property type="nucleotide sequence ID" value="NZ_CAXQEU010000140.1"/>
</dbReference>
<dbReference type="NCBIfam" id="TIGR01214">
    <property type="entry name" value="rmlD"/>
    <property type="match status" value="1"/>
</dbReference>
<evidence type="ECO:0000256" key="6">
    <source>
        <dbReference type="RuleBase" id="RU364082"/>
    </source>
</evidence>
<evidence type="ECO:0000256" key="1">
    <source>
        <dbReference type="ARBA" id="ARBA00004781"/>
    </source>
</evidence>
<dbReference type="SUPFAM" id="SSF51735">
    <property type="entry name" value="NAD(P)-binding Rossmann-fold domains"/>
    <property type="match status" value="1"/>
</dbReference>
<accession>A0ABT4S2E5</accession>
<evidence type="ECO:0000256" key="5">
    <source>
        <dbReference type="ARBA" id="ARBA00048200"/>
    </source>
</evidence>
<organism evidence="8 9">
    <name type="scientific">Mesoflavibacter profundi</name>
    <dbReference type="NCBI Taxonomy" id="2708110"/>
    <lineage>
        <taxon>Bacteria</taxon>
        <taxon>Pseudomonadati</taxon>
        <taxon>Bacteroidota</taxon>
        <taxon>Flavobacteriia</taxon>
        <taxon>Flavobacteriales</taxon>
        <taxon>Flavobacteriaceae</taxon>
        <taxon>Mesoflavibacter</taxon>
    </lineage>
</organism>
<dbReference type="PANTHER" id="PTHR10491">
    <property type="entry name" value="DTDP-4-DEHYDRORHAMNOSE REDUCTASE"/>
    <property type="match status" value="1"/>
</dbReference>
<dbReference type="PANTHER" id="PTHR10491:SF4">
    <property type="entry name" value="METHIONINE ADENOSYLTRANSFERASE 2 SUBUNIT BETA"/>
    <property type="match status" value="1"/>
</dbReference>
<dbReference type="GO" id="GO:0008831">
    <property type="term" value="F:dTDP-4-dehydrorhamnose reductase activity"/>
    <property type="evidence" value="ECO:0007669"/>
    <property type="project" value="UniProtKB-EC"/>
</dbReference>
<keyword evidence="9" id="KW-1185">Reference proteome</keyword>
<keyword evidence="6" id="KW-0521">NADP</keyword>